<sequence>MDKIQILNFLNKYNFKYSVNTEIIIVNLDFAQNVILDFSQPDKIKINDRLTGWNFLTGLIPMSLKHAIIYNFVVAVIIGILFINIKVENSEFNLIPFYLVLIFWIVLFSGYYLVKLENFKSQIINLRS</sequence>
<evidence type="ECO:0000256" key="1">
    <source>
        <dbReference type="SAM" id="Phobius"/>
    </source>
</evidence>
<reference evidence="3 5" key="2">
    <citation type="submission" date="2018-12" db="EMBL/GenBank/DDBJ databases">
        <authorList>
            <consortium name="Pathogen Informatics"/>
        </authorList>
    </citation>
    <scope>NUCLEOTIDE SEQUENCE [LARGE SCALE GENOMIC DNA]</scope>
    <source>
        <strain evidence="3 5">NCTC13489</strain>
    </source>
</reference>
<dbReference type="Proteomes" id="UP000028349">
    <property type="component" value="Unassembled WGS sequence"/>
</dbReference>
<dbReference type="RefSeq" id="WP_034721632.1">
    <property type="nucleotide sequence ID" value="NZ_FOIX01000001.1"/>
</dbReference>
<keyword evidence="1" id="KW-1133">Transmembrane helix</keyword>
<evidence type="ECO:0000313" key="3">
    <source>
        <dbReference type="EMBL" id="VEI00243.1"/>
    </source>
</evidence>
<reference evidence="2 4" key="1">
    <citation type="submission" date="2014-07" db="EMBL/GenBank/DDBJ databases">
        <authorList>
            <person name="Pisani N.G."/>
            <person name="Newman J.D."/>
        </authorList>
    </citation>
    <scope>NUCLEOTIDE SEQUENCE [LARGE SCALE GENOMIC DNA]</scope>
    <source>
        <strain evidence="2 4">LMG 24720</strain>
    </source>
</reference>
<dbReference type="EMBL" id="LR134441">
    <property type="protein sequence ID" value="VEI00243.1"/>
    <property type="molecule type" value="Genomic_DNA"/>
</dbReference>
<protein>
    <submittedName>
        <fullName evidence="3">Uncharacterized protein</fullName>
    </submittedName>
</protein>
<dbReference type="AlphaFoldDB" id="A0A3S4YKM6"/>
<feature type="transmembrane region" description="Helical" evidence="1">
    <location>
        <begin position="67"/>
        <end position="85"/>
    </location>
</feature>
<gene>
    <name evidence="2" type="ORF">HY04_14860</name>
    <name evidence="3" type="ORF">NCTC13489_02018</name>
</gene>
<dbReference type="STRING" id="266748.HY04_14860"/>
<organism evidence="3 5">
    <name type="scientific">Kaistella antarctica</name>
    <dbReference type="NCBI Taxonomy" id="266748"/>
    <lineage>
        <taxon>Bacteria</taxon>
        <taxon>Pseudomonadati</taxon>
        <taxon>Bacteroidota</taxon>
        <taxon>Flavobacteriia</taxon>
        <taxon>Flavobacteriales</taxon>
        <taxon>Weeksellaceae</taxon>
        <taxon>Chryseobacterium group</taxon>
        <taxon>Kaistella</taxon>
    </lineage>
</organism>
<name>A0A3S4YKM6_9FLAO</name>
<dbReference type="Proteomes" id="UP000270036">
    <property type="component" value="Chromosome"/>
</dbReference>
<evidence type="ECO:0000313" key="5">
    <source>
        <dbReference type="Proteomes" id="UP000270036"/>
    </source>
</evidence>
<keyword evidence="1" id="KW-0472">Membrane</keyword>
<proteinExistence type="predicted"/>
<dbReference type="OrthoDB" id="1438437at2"/>
<feature type="transmembrane region" description="Helical" evidence="1">
    <location>
        <begin position="97"/>
        <end position="114"/>
    </location>
</feature>
<evidence type="ECO:0000313" key="2">
    <source>
        <dbReference type="EMBL" id="KEY17725.1"/>
    </source>
</evidence>
<dbReference type="EMBL" id="JPEP01000003">
    <property type="protein sequence ID" value="KEY17725.1"/>
    <property type="molecule type" value="Genomic_DNA"/>
</dbReference>
<accession>A0A3S4YKM6</accession>
<evidence type="ECO:0000313" key="4">
    <source>
        <dbReference type="Proteomes" id="UP000028349"/>
    </source>
</evidence>
<keyword evidence="4" id="KW-1185">Reference proteome</keyword>
<keyword evidence="1" id="KW-0812">Transmembrane</keyword>
<dbReference type="KEGG" id="cant:NCTC13489_02018"/>